<keyword evidence="3 7" id="KW-1134">Transmembrane beta strand</keyword>
<keyword evidence="12" id="KW-1185">Reference proteome</keyword>
<evidence type="ECO:0000256" key="4">
    <source>
        <dbReference type="ARBA" id="ARBA00022692"/>
    </source>
</evidence>
<evidence type="ECO:0000256" key="7">
    <source>
        <dbReference type="PROSITE-ProRule" id="PRU01360"/>
    </source>
</evidence>
<dbReference type="SUPFAM" id="SSF56935">
    <property type="entry name" value="Porins"/>
    <property type="match status" value="1"/>
</dbReference>
<dbReference type="PANTHER" id="PTHR40980">
    <property type="entry name" value="PLUG DOMAIN-CONTAINING PROTEIN"/>
    <property type="match status" value="1"/>
</dbReference>
<evidence type="ECO:0000313" key="11">
    <source>
        <dbReference type="EMBL" id="TXG39792.1"/>
    </source>
</evidence>
<dbReference type="EMBL" id="VRKQ01000008">
    <property type="protein sequence ID" value="TXG39792.1"/>
    <property type="molecule type" value="Genomic_DNA"/>
</dbReference>
<dbReference type="Pfam" id="PF13715">
    <property type="entry name" value="CarbopepD_reg_2"/>
    <property type="match status" value="1"/>
</dbReference>
<feature type="signal peptide" evidence="8">
    <location>
        <begin position="1"/>
        <end position="20"/>
    </location>
</feature>
<keyword evidence="2 7" id="KW-0813">Transport</keyword>
<dbReference type="Gene3D" id="2.60.40.1120">
    <property type="entry name" value="Carboxypeptidase-like, regulatory domain"/>
    <property type="match status" value="1"/>
</dbReference>
<dbReference type="InterPro" id="IPR039426">
    <property type="entry name" value="TonB-dep_rcpt-like"/>
</dbReference>
<evidence type="ECO:0000259" key="9">
    <source>
        <dbReference type="Pfam" id="PF07715"/>
    </source>
</evidence>
<dbReference type="Pfam" id="PF14905">
    <property type="entry name" value="OMP_b-brl_3"/>
    <property type="match status" value="1"/>
</dbReference>
<keyword evidence="5 7" id="KW-0472">Membrane</keyword>
<feature type="domain" description="TonB-dependent receptor plug" evidence="9">
    <location>
        <begin position="157"/>
        <end position="235"/>
    </location>
</feature>
<organism evidence="11 12">
    <name type="scientific">Seonamhaeicola maritimus</name>
    <dbReference type="NCBI Taxonomy" id="2591822"/>
    <lineage>
        <taxon>Bacteria</taxon>
        <taxon>Pseudomonadati</taxon>
        <taxon>Bacteroidota</taxon>
        <taxon>Flavobacteriia</taxon>
        <taxon>Flavobacteriales</taxon>
        <taxon>Flavobacteriaceae</taxon>
    </lineage>
</organism>
<dbReference type="PANTHER" id="PTHR40980:SF4">
    <property type="entry name" value="TONB-DEPENDENT RECEPTOR-LIKE BETA-BARREL DOMAIN-CONTAINING PROTEIN"/>
    <property type="match status" value="1"/>
</dbReference>
<evidence type="ECO:0000313" key="12">
    <source>
        <dbReference type="Proteomes" id="UP000321080"/>
    </source>
</evidence>
<protein>
    <submittedName>
        <fullName evidence="11">Outer membrane beta-barrel protein</fullName>
    </submittedName>
</protein>
<dbReference type="AlphaFoldDB" id="A0A5C7GND8"/>
<keyword evidence="8" id="KW-0732">Signal</keyword>
<dbReference type="SUPFAM" id="SSF49464">
    <property type="entry name" value="Carboxypeptidase regulatory domain-like"/>
    <property type="match status" value="1"/>
</dbReference>
<proteinExistence type="inferred from homology"/>
<dbReference type="OrthoDB" id="8764943at2"/>
<sequence>MNRLIITSFLMILCVFTTYAQPQPLENSKGNSIGIKDVTVTGKVIDKETKDPLEYATISFFSKKENKILTGSITDVNGDFSVKVPQGFYDIKIEYISFKTRTIPNKQISKNENIGVFELEIDMESLDEVEIIAERTTVEVRLDKKIYNVGKDLTVRGGNVSDVLDNVPSVSVDAEGNVALRGNENVRILINGKPSGLVGLNSSDALQQLPAEAIEKVEVITSPSARYEAEGTAGILNIILRRSKLLGLNGAITANVGHPESAGISGNINYRTGNVNIFNTVSYNYGESIGHWYTTTTNKEDRSVFDEKRDWTNVRKGLTNNIGIEWYINDSASLTTSLVYSEGDRDRFSENIITQFDSNFNPFSESIRLDPELGDNKTIQYSVNFTKNFKSSGHKLTFDFQYEENDQNENSLINSDGVDTDILSNLQASSKILLRSDYILPLGENSQFEIGYRGDYSDSTTDYTVLLLDNNTNTFEIDRNLSNVFNYRNYIHAAYMQFGSKINKFSYLLGLRMENTQLTLDQPTSGDFERRNLTGLFPTVNLSYEFSEDQNITLGFNRRLSRPWSFFLNPYPSRSSLTNVFQGNPGLNPTYAGKIDLGYLNRMGKFILSSSLYHQHSTNIFKFISSETGEFVNIDGRDLPVIVRSPGNVASEDRLGFEFNLTYSPSRKWRMNTNFNLFNSVVDGEANGINFDYENLSWNARFSNKYTLPGSIDWQSNFSYRGRTEDAQNVREGVFGINQAFSKDLFKEKASIAFSINDLLNSNKFGGTVDTPLFFTERDIRYRGGRTYKLSFTYRFNQKKKVERGRGDYGGGGDVQI</sequence>
<evidence type="ECO:0000259" key="10">
    <source>
        <dbReference type="Pfam" id="PF14905"/>
    </source>
</evidence>
<reference evidence="11 12" key="1">
    <citation type="submission" date="2019-08" db="EMBL/GenBank/DDBJ databases">
        <title>Seonamhaeicola sediminis sp. nov., isolated from marine sediment.</title>
        <authorList>
            <person name="Cao W.R."/>
        </authorList>
    </citation>
    <scope>NUCLEOTIDE SEQUENCE [LARGE SCALE GENOMIC DNA]</scope>
    <source>
        <strain evidence="11 12">1505</strain>
    </source>
</reference>
<evidence type="ECO:0000256" key="1">
    <source>
        <dbReference type="ARBA" id="ARBA00004571"/>
    </source>
</evidence>
<dbReference type="InterPro" id="IPR037066">
    <property type="entry name" value="Plug_dom_sf"/>
</dbReference>
<dbReference type="InterPro" id="IPR008969">
    <property type="entry name" value="CarboxyPept-like_regulatory"/>
</dbReference>
<dbReference type="Gene3D" id="2.170.130.10">
    <property type="entry name" value="TonB-dependent receptor, plug domain"/>
    <property type="match status" value="1"/>
</dbReference>
<dbReference type="PROSITE" id="PS52016">
    <property type="entry name" value="TONB_DEPENDENT_REC_3"/>
    <property type="match status" value="1"/>
</dbReference>
<evidence type="ECO:0000256" key="6">
    <source>
        <dbReference type="ARBA" id="ARBA00023237"/>
    </source>
</evidence>
<name>A0A5C7GND8_9FLAO</name>
<gene>
    <name evidence="11" type="ORF">FUA22_07970</name>
</gene>
<evidence type="ECO:0000256" key="2">
    <source>
        <dbReference type="ARBA" id="ARBA00022448"/>
    </source>
</evidence>
<dbReference type="Gene3D" id="2.40.170.20">
    <property type="entry name" value="TonB-dependent receptor, beta-barrel domain"/>
    <property type="match status" value="1"/>
</dbReference>
<dbReference type="InterPro" id="IPR012910">
    <property type="entry name" value="Plug_dom"/>
</dbReference>
<keyword evidence="6 7" id="KW-0998">Cell outer membrane</keyword>
<feature type="domain" description="Outer membrane protein beta-barrel" evidence="10">
    <location>
        <begin position="387"/>
        <end position="794"/>
    </location>
</feature>
<accession>A0A5C7GND8</accession>
<comment type="similarity">
    <text evidence="7">Belongs to the TonB-dependent receptor family.</text>
</comment>
<dbReference type="InterPro" id="IPR041700">
    <property type="entry name" value="OMP_b-brl_3"/>
</dbReference>
<dbReference type="GO" id="GO:0009279">
    <property type="term" value="C:cell outer membrane"/>
    <property type="evidence" value="ECO:0007669"/>
    <property type="project" value="UniProtKB-SubCell"/>
</dbReference>
<evidence type="ECO:0000256" key="8">
    <source>
        <dbReference type="SAM" id="SignalP"/>
    </source>
</evidence>
<comment type="caution">
    <text evidence="11">The sequence shown here is derived from an EMBL/GenBank/DDBJ whole genome shotgun (WGS) entry which is preliminary data.</text>
</comment>
<comment type="subcellular location">
    <subcellularLocation>
        <location evidence="1 7">Cell outer membrane</location>
        <topology evidence="1 7">Multi-pass membrane protein</topology>
    </subcellularLocation>
</comment>
<keyword evidence="4 7" id="KW-0812">Transmembrane</keyword>
<evidence type="ECO:0000256" key="3">
    <source>
        <dbReference type="ARBA" id="ARBA00022452"/>
    </source>
</evidence>
<evidence type="ECO:0000256" key="5">
    <source>
        <dbReference type="ARBA" id="ARBA00023136"/>
    </source>
</evidence>
<dbReference type="Pfam" id="PF07715">
    <property type="entry name" value="Plug"/>
    <property type="match status" value="1"/>
</dbReference>
<dbReference type="Proteomes" id="UP000321080">
    <property type="component" value="Unassembled WGS sequence"/>
</dbReference>
<dbReference type="InterPro" id="IPR036942">
    <property type="entry name" value="Beta-barrel_TonB_sf"/>
</dbReference>
<feature type="chain" id="PRO_5023025836" evidence="8">
    <location>
        <begin position="21"/>
        <end position="817"/>
    </location>
</feature>